<accession>A0A251XIA9</accession>
<keyword evidence="3" id="KW-1185">Reference proteome</keyword>
<name>A0A251XIA9_CLAMM</name>
<dbReference type="EMBL" id="MDHH01000002">
    <property type="protein sequence ID" value="OUE02556.1"/>
    <property type="molecule type" value="Genomic_DNA"/>
</dbReference>
<protein>
    <recommendedName>
        <fullName evidence="4">ABC transporter ATP-binding protein</fullName>
    </recommendedName>
</protein>
<dbReference type="InterPro" id="IPR027417">
    <property type="entry name" value="P-loop_NTPase"/>
</dbReference>
<feature type="compositionally biased region" description="Low complexity" evidence="1">
    <location>
        <begin position="1"/>
        <end position="14"/>
    </location>
</feature>
<evidence type="ECO:0000313" key="2">
    <source>
        <dbReference type="EMBL" id="OUE02556.1"/>
    </source>
</evidence>
<evidence type="ECO:0008006" key="4">
    <source>
        <dbReference type="Google" id="ProtNLM"/>
    </source>
</evidence>
<proteinExistence type="predicted"/>
<organism evidence="2 3">
    <name type="scientific">Clavibacter michiganensis subsp. michiganensis</name>
    <dbReference type="NCBI Taxonomy" id="33013"/>
    <lineage>
        <taxon>Bacteria</taxon>
        <taxon>Bacillati</taxon>
        <taxon>Actinomycetota</taxon>
        <taxon>Actinomycetes</taxon>
        <taxon>Micrococcales</taxon>
        <taxon>Microbacteriaceae</taxon>
        <taxon>Clavibacter</taxon>
    </lineage>
</organism>
<reference evidence="2 3" key="1">
    <citation type="submission" date="2016-08" db="EMBL/GenBank/DDBJ databases">
        <title>Genome sequence of Clavibacter michiganensis subsp. michiganensis strain CASJ007.</title>
        <authorList>
            <person name="Thapa S.P."/>
            <person name="Coaker G."/>
        </authorList>
    </citation>
    <scope>NUCLEOTIDE SEQUENCE [LARGE SCALE GENOMIC DNA]</scope>
    <source>
        <strain evidence="2">CASJ007</strain>
    </source>
</reference>
<dbReference type="Proteomes" id="UP000195062">
    <property type="component" value="Unassembled WGS sequence"/>
</dbReference>
<dbReference type="Gene3D" id="3.40.50.300">
    <property type="entry name" value="P-loop containing nucleotide triphosphate hydrolases"/>
    <property type="match status" value="1"/>
</dbReference>
<gene>
    <name evidence="2" type="ORF">CMMCAS07_11100</name>
</gene>
<evidence type="ECO:0000256" key="1">
    <source>
        <dbReference type="SAM" id="MobiDB-lite"/>
    </source>
</evidence>
<sequence length="72" mass="6992">MTASAPTSTTAAPPRADDDGTGTAAPSGLVVAGLSKDLGGRTIVDDLHLDVARGELVALLGPSAAGRPPRSA</sequence>
<dbReference type="SUPFAM" id="SSF52540">
    <property type="entry name" value="P-loop containing nucleoside triphosphate hydrolases"/>
    <property type="match status" value="1"/>
</dbReference>
<feature type="region of interest" description="Disordered" evidence="1">
    <location>
        <begin position="1"/>
        <end position="26"/>
    </location>
</feature>
<evidence type="ECO:0000313" key="3">
    <source>
        <dbReference type="Proteomes" id="UP000195062"/>
    </source>
</evidence>
<dbReference type="AlphaFoldDB" id="A0A251XIA9"/>
<comment type="caution">
    <text evidence="2">The sequence shown here is derived from an EMBL/GenBank/DDBJ whole genome shotgun (WGS) entry which is preliminary data.</text>
</comment>